<comment type="caution">
    <text evidence="2">The sequence shown here is derived from an EMBL/GenBank/DDBJ whole genome shotgun (WGS) entry which is preliminary data.</text>
</comment>
<gene>
    <name evidence="2" type="ORF">OWR29_15345</name>
</gene>
<evidence type="ECO:0000313" key="3">
    <source>
        <dbReference type="Proteomes" id="UP001151002"/>
    </source>
</evidence>
<dbReference type="InterPro" id="IPR045428">
    <property type="entry name" value="EACC1"/>
</dbReference>
<evidence type="ECO:0000313" key="2">
    <source>
        <dbReference type="EMBL" id="MCY1139374.1"/>
    </source>
</evidence>
<feature type="transmembrane region" description="Helical" evidence="1">
    <location>
        <begin position="55"/>
        <end position="81"/>
    </location>
</feature>
<protein>
    <submittedName>
        <fullName evidence="2">Uncharacterized protein</fullName>
    </submittedName>
</protein>
<evidence type="ECO:0000256" key="1">
    <source>
        <dbReference type="SAM" id="Phobius"/>
    </source>
</evidence>
<keyword evidence="1" id="KW-0812">Transmembrane</keyword>
<reference evidence="2" key="1">
    <citation type="submission" date="2022-11" db="EMBL/GenBank/DDBJ databases">
        <authorList>
            <person name="Somphong A."/>
            <person name="Phongsopitanun W."/>
        </authorList>
    </citation>
    <scope>NUCLEOTIDE SEQUENCE</scope>
    <source>
        <strain evidence="2">Pm04-4</strain>
    </source>
</reference>
<accession>A0ABT4AYQ0</accession>
<keyword evidence="1" id="KW-0472">Membrane</keyword>
<proteinExistence type="predicted"/>
<dbReference type="Proteomes" id="UP001151002">
    <property type="component" value="Unassembled WGS sequence"/>
</dbReference>
<keyword evidence="1" id="KW-1133">Transmembrane helix</keyword>
<dbReference type="Pfam" id="PF19953">
    <property type="entry name" value="EACC1"/>
    <property type="match status" value="1"/>
</dbReference>
<organism evidence="2 3">
    <name type="scientific">Paractinoplanes pyxinae</name>
    <dbReference type="NCBI Taxonomy" id="2997416"/>
    <lineage>
        <taxon>Bacteria</taxon>
        <taxon>Bacillati</taxon>
        <taxon>Actinomycetota</taxon>
        <taxon>Actinomycetes</taxon>
        <taxon>Micromonosporales</taxon>
        <taxon>Micromonosporaceae</taxon>
        <taxon>Paractinoplanes</taxon>
    </lineage>
</organism>
<dbReference type="RefSeq" id="WP_267563492.1">
    <property type="nucleotide sequence ID" value="NZ_JAPNTZ010000005.1"/>
</dbReference>
<dbReference type="EMBL" id="JAPNTZ010000005">
    <property type="protein sequence ID" value="MCY1139374.1"/>
    <property type="molecule type" value="Genomic_DNA"/>
</dbReference>
<name>A0ABT4AYQ0_9ACTN</name>
<sequence length="119" mass="12562">MITTSVLVHCPATDDEGLTELTKDLQKVVLDESDVDDVRPASAGPVPVGGKSGEVVAVGALVVTLAPIVLEGLVSVLASWLSRQPSDVEIEVDGQRFKGRVTRAQRDALVAAFTRRLGE</sequence>
<keyword evidence="3" id="KW-1185">Reference proteome</keyword>